<organism evidence="2">
    <name type="scientific">Brassica napus</name>
    <name type="common">Rape</name>
    <dbReference type="NCBI Taxonomy" id="3708"/>
    <lineage>
        <taxon>Eukaryota</taxon>
        <taxon>Viridiplantae</taxon>
        <taxon>Streptophyta</taxon>
        <taxon>Embryophyta</taxon>
        <taxon>Tracheophyta</taxon>
        <taxon>Spermatophyta</taxon>
        <taxon>Magnoliopsida</taxon>
        <taxon>eudicotyledons</taxon>
        <taxon>Gunneridae</taxon>
        <taxon>Pentapetalae</taxon>
        <taxon>rosids</taxon>
        <taxon>malvids</taxon>
        <taxon>Brassicales</taxon>
        <taxon>Brassicaceae</taxon>
        <taxon>Brassiceae</taxon>
        <taxon>Brassica</taxon>
    </lineage>
</organism>
<sequence length="79" mass="8914">MTHADGTTDWLIQSSEKLQSCGRALKRSLDEIQRTVSRMMSEADKIGKKEERRHEKSDAYESLLTSPGPCHPPQSLMVV</sequence>
<gene>
    <name evidence="2" type="ORF">DARMORV10_A03P48640.1</name>
</gene>
<feature type="region of interest" description="Disordered" evidence="1">
    <location>
        <begin position="40"/>
        <end position="79"/>
    </location>
</feature>
<protein>
    <submittedName>
        <fullName evidence="2">(rape) hypothetical protein</fullName>
    </submittedName>
</protein>
<dbReference type="Proteomes" id="UP001295469">
    <property type="component" value="Chromosome A03"/>
</dbReference>
<feature type="compositionally biased region" description="Basic and acidic residues" evidence="1">
    <location>
        <begin position="41"/>
        <end position="59"/>
    </location>
</feature>
<dbReference type="SMR" id="A0A816VWC8"/>
<name>A0A816VWC8_BRANA</name>
<proteinExistence type="predicted"/>
<accession>A0A816VWC8</accession>
<reference evidence="2" key="1">
    <citation type="submission" date="2021-01" db="EMBL/GenBank/DDBJ databases">
        <authorList>
            <consortium name="Genoscope - CEA"/>
            <person name="William W."/>
        </authorList>
    </citation>
    <scope>NUCLEOTIDE SEQUENCE</scope>
</reference>
<dbReference type="AlphaFoldDB" id="A0A816VWC8"/>
<evidence type="ECO:0000313" key="2">
    <source>
        <dbReference type="EMBL" id="CAF2129790.1"/>
    </source>
</evidence>
<evidence type="ECO:0000256" key="1">
    <source>
        <dbReference type="SAM" id="MobiDB-lite"/>
    </source>
</evidence>
<dbReference type="EMBL" id="HG994357">
    <property type="protein sequence ID" value="CAF2129790.1"/>
    <property type="molecule type" value="Genomic_DNA"/>
</dbReference>